<dbReference type="InterPro" id="IPR006683">
    <property type="entry name" value="Thioestr_dom"/>
</dbReference>
<accession>A0A4T3F158</accession>
<evidence type="ECO:0000259" key="3">
    <source>
        <dbReference type="Pfam" id="PF03061"/>
    </source>
</evidence>
<evidence type="ECO:0000313" key="4">
    <source>
        <dbReference type="EMBL" id="TIX50809.1"/>
    </source>
</evidence>
<dbReference type="Proteomes" id="UP000309389">
    <property type="component" value="Unassembled WGS sequence"/>
</dbReference>
<organism evidence="4 5">
    <name type="scientific">Alteraurantiacibacter aquimixticola</name>
    <dbReference type="NCBI Taxonomy" id="2489173"/>
    <lineage>
        <taxon>Bacteria</taxon>
        <taxon>Pseudomonadati</taxon>
        <taxon>Pseudomonadota</taxon>
        <taxon>Alphaproteobacteria</taxon>
        <taxon>Sphingomonadales</taxon>
        <taxon>Erythrobacteraceae</taxon>
        <taxon>Alteraurantiacibacter</taxon>
    </lineage>
</organism>
<dbReference type="AlphaFoldDB" id="A0A4T3F158"/>
<dbReference type="CDD" id="cd03443">
    <property type="entry name" value="PaaI_thioesterase"/>
    <property type="match status" value="1"/>
</dbReference>
<keyword evidence="5" id="KW-1185">Reference proteome</keyword>
<dbReference type="GO" id="GO:0047617">
    <property type="term" value="F:fatty acyl-CoA hydrolase activity"/>
    <property type="evidence" value="ECO:0007669"/>
    <property type="project" value="InterPro"/>
</dbReference>
<dbReference type="NCBIfam" id="TIGR00369">
    <property type="entry name" value="unchar_dom_1"/>
    <property type="match status" value="1"/>
</dbReference>
<dbReference type="EMBL" id="SSHH01000002">
    <property type="protein sequence ID" value="TIX50809.1"/>
    <property type="molecule type" value="Genomic_DNA"/>
</dbReference>
<evidence type="ECO:0000256" key="1">
    <source>
        <dbReference type="ARBA" id="ARBA00008324"/>
    </source>
</evidence>
<dbReference type="InterPro" id="IPR029069">
    <property type="entry name" value="HotDog_dom_sf"/>
</dbReference>
<comment type="similarity">
    <text evidence="1">Belongs to the thioesterase PaaI family.</text>
</comment>
<dbReference type="InterPro" id="IPR003736">
    <property type="entry name" value="PAAI_dom"/>
</dbReference>
<protein>
    <submittedName>
        <fullName evidence="4">PaaI family thioesterase</fullName>
    </submittedName>
</protein>
<evidence type="ECO:0000256" key="2">
    <source>
        <dbReference type="ARBA" id="ARBA00022801"/>
    </source>
</evidence>
<gene>
    <name evidence="4" type="ORF">E5222_10510</name>
</gene>
<keyword evidence="2" id="KW-0378">Hydrolase</keyword>
<dbReference type="Pfam" id="PF03061">
    <property type="entry name" value="4HBT"/>
    <property type="match status" value="1"/>
</dbReference>
<name>A0A4T3F158_9SPHN</name>
<evidence type="ECO:0000313" key="5">
    <source>
        <dbReference type="Proteomes" id="UP000309389"/>
    </source>
</evidence>
<dbReference type="SUPFAM" id="SSF54637">
    <property type="entry name" value="Thioesterase/thiol ester dehydrase-isomerase"/>
    <property type="match status" value="1"/>
</dbReference>
<dbReference type="PANTHER" id="PTHR21660:SF1">
    <property type="entry name" value="ACYL-COENZYME A THIOESTERASE 13"/>
    <property type="match status" value="1"/>
</dbReference>
<dbReference type="PANTHER" id="PTHR21660">
    <property type="entry name" value="THIOESTERASE SUPERFAMILY MEMBER-RELATED"/>
    <property type="match status" value="1"/>
</dbReference>
<comment type="caution">
    <text evidence="4">The sequence shown here is derived from an EMBL/GenBank/DDBJ whole genome shotgun (WGS) entry which is preliminary data.</text>
</comment>
<dbReference type="Gene3D" id="3.10.129.10">
    <property type="entry name" value="Hotdog Thioesterase"/>
    <property type="match status" value="1"/>
</dbReference>
<proteinExistence type="inferred from homology"/>
<dbReference type="InterPro" id="IPR039298">
    <property type="entry name" value="ACOT13"/>
</dbReference>
<feature type="domain" description="Thioesterase" evidence="3">
    <location>
        <begin position="40"/>
        <end position="116"/>
    </location>
</feature>
<dbReference type="OrthoDB" id="9813282at2"/>
<sequence>MDREQPHGLTKLLGIELVEAEEGYVVLTGTATPDVYNMLGIAHGGFAATLLDSACGLAATSALPDASHCVTLEVKVAYHAAITEDAGELRAIGNVLSLTRRTAYAEAKLVDANGKLYGSATSTLYIAPQRT</sequence>
<reference evidence="4 5" key="1">
    <citation type="submission" date="2019-04" db="EMBL/GenBank/DDBJ databases">
        <title>Altererythrobacter aquimixticola sp. nov., isolated from sediment of junction between the ocean and a freshwater spring.</title>
        <authorList>
            <person name="Yoon J.-H."/>
        </authorList>
    </citation>
    <scope>NUCLEOTIDE SEQUENCE [LARGE SCALE GENOMIC DNA]</scope>
    <source>
        <strain evidence="4 5">SSKS-13</strain>
    </source>
</reference>